<comment type="catalytic activity">
    <reaction evidence="1">
        <text>ATP + protein L-histidine = ADP + protein N-phospho-L-histidine.</text>
        <dbReference type="EC" id="2.7.13.3"/>
    </reaction>
</comment>
<feature type="domain" description="Response regulatory" evidence="6">
    <location>
        <begin position="4"/>
        <end position="119"/>
    </location>
</feature>
<dbReference type="PANTHER" id="PTHR43547:SF2">
    <property type="entry name" value="HYBRID SIGNAL TRANSDUCTION HISTIDINE KINASE C"/>
    <property type="match status" value="1"/>
</dbReference>
<dbReference type="Pfam" id="PF02518">
    <property type="entry name" value="HATPase_c"/>
    <property type="match status" value="1"/>
</dbReference>
<dbReference type="PROSITE" id="PS50109">
    <property type="entry name" value="HIS_KIN"/>
    <property type="match status" value="1"/>
</dbReference>
<dbReference type="SUPFAM" id="SSF47384">
    <property type="entry name" value="Homodimeric domain of signal transducing histidine kinase"/>
    <property type="match status" value="1"/>
</dbReference>
<evidence type="ECO:0000313" key="8">
    <source>
        <dbReference type="Proteomes" id="UP001501410"/>
    </source>
</evidence>
<dbReference type="InterPro" id="IPR011006">
    <property type="entry name" value="CheY-like_superfamily"/>
</dbReference>
<evidence type="ECO:0000256" key="4">
    <source>
        <dbReference type="PROSITE-ProRule" id="PRU00169"/>
    </source>
</evidence>
<dbReference type="Gene3D" id="1.10.287.130">
    <property type="match status" value="1"/>
</dbReference>
<evidence type="ECO:0000259" key="5">
    <source>
        <dbReference type="PROSITE" id="PS50109"/>
    </source>
</evidence>
<dbReference type="InterPro" id="IPR036890">
    <property type="entry name" value="HATPase_C_sf"/>
</dbReference>
<dbReference type="Gene3D" id="3.30.565.10">
    <property type="entry name" value="Histidine kinase-like ATPase, C-terminal domain"/>
    <property type="match status" value="1"/>
</dbReference>
<dbReference type="SMART" id="SM00387">
    <property type="entry name" value="HATPase_c"/>
    <property type="match status" value="1"/>
</dbReference>
<evidence type="ECO:0000256" key="1">
    <source>
        <dbReference type="ARBA" id="ARBA00000085"/>
    </source>
</evidence>
<keyword evidence="8" id="KW-1185">Reference proteome</keyword>
<dbReference type="SMART" id="SM00388">
    <property type="entry name" value="HisKA"/>
    <property type="match status" value="1"/>
</dbReference>
<dbReference type="PANTHER" id="PTHR43547">
    <property type="entry name" value="TWO-COMPONENT HISTIDINE KINASE"/>
    <property type="match status" value="1"/>
</dbReference>
<dbReference type="SUPFAM" id="SSF52172">
    <property type="entry name" value="CheY-like"/>
    <property type="match status" value="1"/>
</dbReference>
<dbReference type="PROSITE" id="PS50110">
    <property type="entry name" value="RESPONSE_REGULATORY"/>
    <property type="match status" value="1"/>
</dbReference>
<feature type="modified residue" description="4-aspartylphosphate" evidence="4">
    <location>
        <position position="53"/>
    </location>
</feature>
<dbReference type="InterPro" id="IPR003594">
    <property type="entry name" value="HATPase_dom"/>
</dbReference>
<protein>
    <recommendedName>
        <fullName evidence="2">histidine kinase</fullName>
        <ecNumber evidence="2">2.7.13.3</ecNumber>
    </recommendedName>
</protein>
<dbReference type="PRINTS" id="PR00344">
    <property type="entry name" value="BCTRLSENSOR"/>
</dbReference>
<dbReference type="InterPro" id="IPR005467">
    <property type="entry name" value="His_kinase_dom"/>
</dbReference>
<dbReference type="SMART" id="SM00448">
    <property type="entry name" value="REC"/>
    <property type="match status" value="1"/>
</dbReference>
<accession>A0ABP8MS03</accession>
<dbReference type="RefSeq" id="WP_344824632.1">
    <property type="nucleotide sequence ID" value="NZ_BAABEZ010000022.1"/>
</dbReference>
<dbReference type="Pfam" id="PF00512">
    <property type="entry name" value="HisKA"/>
    <property type="match status" value="1"/>
</dbReference>
<dbReference type="CDD" id="cd00082">
    <property type="entry name" value="HisKA"/>
    <property type="match status" value="1"/>
</dbReference>
<reference evidence="8" key="1">
    <citation type="journal article" date="2019" name="Int. J. Syst. Evol. Microbiol.">
        <title>The Global Catalogue of Microorganisms (GCM) 10K type strain sequencing project: providing services to taxonomists for standard genome sequencing and annotation.</title>
        <authorList>
            <consortium name="The Broad Institute Genomics Platform"/>
            <consortium name="The Broad Institute Genome Sequencing Center for Infectious Disease"/>
            <person name="Wu L."/>
            <person name="Ma J."/>
        </authorList>
    </citation>
    <scope>NUCLEOTIDE SEQUENCE [LARGE SCALE GENOMIC DNA]</scope>
    <source>
        <strain evidence="8">JCM 31921</strain>
    </source>
</reference>
<proteinExistence type="predicted"/>
<dbReference type="EC" id="2.7.13.3" evidence="2"/>
<dbReference type="InterPro" id="IPR001789">
    <property type="entry name" value="Sig_transdc_resp-reg_receiver"/>
</dbReference>
<comment type="caution">
    <text evidence="7">The sequence shown here is derived from an EMBL/GenBank/DDBJ whole genome shotgun (WGS) entry which is preliminary data.</text>
</comment>
<dbReference type="CDD" id="cd17569">
    <property type="entry name" value="REC_HupR-like"/>
    <property type="match status" value="1"/>
</dbReference>
<dbReference type="InterPro" id="IPR003661">
    <property type="entry name" value="HisK_dim/P_dom"/>
</dbReference>
<evidence type="ECO:0000259" key="6">
    <source>
        <dbReference type="PROSITE" id="PS50110"/>
    </source>
</evidence>
<dbReference type="Proteomes" id="UP001501410">
    <property type="component" value="Unassembled WGS sequence"/>
</dbReference>
<name>A0ABP8MS03_9BACT</name>
<evidence type="ECO:0000256" key="3">
    <source>
        <dbReference type="ARBA" id="ARBA00022553"/>
    </source>
</evidence>
<organism evidence="7 8">
    <name type="scientific">Rurimicrobium arvi</name>
    <dbReference type="NCBI Taxonomy" id="2049916"/>
    <lineage>
        <taxon>Bacteria</taxon>
        <taxon>Pseudomonadati</taxon>
        <taxon>Bacteroidota</taxon>
        <taxon>Chitinophagia</taxon>
        <taxon>Chitinophagales</taxon>
        <taxon>Chitinophagaceae</taxon>
        <taxon>Rurimicrobium</taxon>
    </lineage>
</organism>
<sequence>MKIKVLYIDDEQNNLISFKAAFRMHYNVFVASDVSEAINILMNNPDMKVIFCDQKMPGITGVELLEQIKTMFPLPVRVLLTGFADMEAVVNAINMSQVFRYLKKPWKEEEIYQTVEEAVKYYHAYSMMEINMQELKSAYKELDKFAYSVSHDIRGPIAGILTAIDYLEQADRIEDVRDLLGLMRKSLKQLDEYIIAMHEYYNHHKGQVTVSNITFETLAEETKNIYSVFAGANKIAYETEVVQTEPFKSDVVSIKLIINNLLSNAFKYQRKDEANKRVKLAIEVKSGLATITVEDNGIGMEEAVFGKIFDLHYRSDTENQGFGFGLFNMKGALMKLKGQIDVQSKPGVGSTFKVTLASM</sequence>
<feature type="domain" description="Histidine kinase" evidence="5">
    <location>
        <begin position="148"/>
        <end position="359"/>
    </location>
</feature>
<dbReference type="InterPro" id="IPR036097">
    <property type="entry name" value="HisK_dim/P_sf"/>
</dbReference>
<dbReference type="EMBL" id="BAABEZ010000022">
    <property type="protein sequence ID" value="GAA4453666.1"/>
    <property type="molecule type" value="Genomic_DNA"/>
</dbReference>
<gene>
    <name evidence="7" type="ORF">GCM10023092_14390</name>
</gene>
<evidence type="ECO:0000313" key="7">
    <source>
        <dbReference type="EMBL" id="GAA4453666.1"/>
    </source>
</evidence>
<dbReference type="Gene3D" id="3.40.50.2300">
    <property type="match status" value="1"/>
</dbReference>
<dbReference type="InterPro" id="IPR004358">
    <property type="entry name" value="Sig_transdc_His_kin-like_C"/>
</dbReference>
<evidence type="ECO:0000256" key="2">
    <source>
        <dbReference type="ARBA" id="ARBA00012438"/>
    </source>
</evidence>
<dbReference type="SUPFAM" id="SSF55874">
    <property type="entry name" value="ATPase domain of HSP90 chaperone/DNA topoisomerase II/histidine kinase"/>
    <property type="match status" value="1"/>
</dbReference>
<keyword evidence="3 4" id="KW-0597">Phosphoprotein</keyword>
<dbReference type="Pfam" id="PF00072">
    <property type="entry name" value="Response_reg"/>
    <property type="match status" value="1"/>
</dbReference>